<dbReference type="Proteomes" id="UP000503482">
    <property type="component" value="Chromosome"/>
</dbReference>
<evidence type="ECO:0000313" key="4">
    <source>
        <dbReference type="EMBL" id="QKF68079.1"/>
    </source>
</evidence>
<keyword evidence="3" id="KW-1133">Transmembrane helix</keyword>
<feature type="transmembrane region" description="Helical" evidence="3">
    <location>
        <begin position="58"/>
        <end position="82"/>
    </location>
</feature>
<keyword evidence="5" id="KW-1185">Reference proteome</keyword>
<keyword evidence="1" id="KW-0175">Coiled coil</keyword>
<gene>
    <name evidence="4" type="ORF">AVENP_2583</name>
</gene>
<evidence type="ECO:0000256" key="3">
    <source>
        <dbReference type="SAM" id="Phobius"/>
    </source>
</evidence>
<dbReference type="RefSeq" id="WP_128359686.1">
    <property type="nucleotide sequence ID" value="NZ_CP053840.1"/>
</dbReference>
<accession>A0AAE7E539</accession>
<proteinExistence type="predicted"/>
<sequence length="339" mass="39328">MPDEKDIEPENINYTTKDYSSGGGDDEETSSEISEDIEDNNEPPIELKDEFVKPKKSILLKILFGIIGLLFLLLIIGAILYFTGFFKPKEIKQTEAPIEAQTAQKVEPAQDTYKFDIKDINSKKLNEQLANLTNANLNNDKIDELEKKANEEKLIAEQKQKEDELLKEKEDELLKQKTELEEKKQELEKQKAQLESMKQEALQLKEELSNINAQEPSVSTQDKVIQDASNKTTMNHDDKKVENLNNNSIKKENKNGFLMLINVAKIKGVLYKKYLDKLTKINPNIKLCRDDQNRIELYYGPFEDDTQRSELLNKLISNKFNEAYELEFTQEEYDKRCNY</sequence>
<feature type="compositionally biased region" description="Acidic residues" evidence="2">
    <location>
        <begin position="24"/>
        <end position="41"/>
    </location>
</feature>
<dbReference type="AlphaFoldDB" id="A0AAE7E539"/>
<reference evidence="4 5" key="1">
    <citation type="submission" date="2020-05" db="EMBL/GenBank/DDBJ databases">
        <title>Complete genome sequencing of Campylobacter and Arcobacter type strains.</title>
        <authorList>
            <person name="Miller W.G."/>
            <person name="Yee E."/>
        </authorList>
    </citation>
    <scope>NUCLEOTIDE SEQUENCE [LARGE SCALE GENOMIC DNA]</scope>
    <source>
        <strain evidence="4 5">LMG 26156</strain>
    </source>
</reference>
<protein>
    <submittedName>
        <fullName evidence="4">Uncharacterized protein</fullName>
    </submittedName>
</protein>
<keyword evidence="3" id="KW-0812">Transmembrane</keyword>
<evidence type="ECO:0000256" key="1">
    <source>
        <dbReference type="SAM" id="Coils"/>
    </source>
</evidence>
<organism evidence="4 5">
    <name type="scientific">Arcobacter venerupis</name>
    <dbReference type="NCBI Taxonomy" id="1054033"/>
    <lineage>
        <taxon>Bacteria</taxon>
        <taxon>Pseudomonadati</taxon>
        <taxon>Campylobacterota</taxon>
        <taxon>Epsilonproteobacteria</taxon>
        <taxon>Campylobacterales</taxon>
        <taxon>Arcobacteraceae</taxon>
        <taxon>Arcobacter</taxon>
    </lineage>
</organism>
<evidence type="ECO:0000256" key="2">
    <source>
        <dbReference type="SAM" id="MobiDB-lite"/>
    </source>
</evidence>
<keyword evidence="3" id="KW-0472">Membrane</keyword>
<name>A0AAE7E539_9BACT</name>
<dbReference type="EMBL" id="CP053840">
    <property type="protein sequence ID" value="QKF68079.1"/>
    <property type="molecule type" value="Genomic_DNA"/>
</dbReference>
<evidence type="ECO:0000313" key="5">
    <source>
        <dbReference type="Proteomes" id="UP000503482"/>
    </source>
</evidence>
<dbReference type="KEGG" id="avp:AVENP_2583"/>
<feature type="region of interest" description="Disordered" evidence="2">
    <location>
        <begin position="1"/>
        <end position="42"/>
    </location>
</feature>
<feature type="coiled-coil region" evidence="1">
    <location>
        <begin position="142"/>
        <end position="214"/>
    </location>
</feature>